<dbReference type="InterPro" id="IPR038765">
    <property type="entry name" value="Papain-like_cys_pep_sf"/>
</dbReference>
<dbReference type="Pfam" id="PF00443">
    <property type="entry name" value="UCH"/>
    <property type="match status" value="1"/>
</dbReference>
<dbReference type="PROSITE" id="PS00973">
    <property type="entry name" value="USP_2"/>
    <property type="match status" value="1"/>
</dbReference>
<dbReference type="GO" id="GO:0004843">
    <property type="term" value="F:cysteine-type deubiquitinase activity"/>
    <property type="evidence" value="ECO:0007669"/>
    <property type="project" value="UniProtKB-EC"/>
</dbReference>
<accession>A0A813YL20</accession>
<dbReference type="Gene3D" id="3.90.70.10">
    <property type="entry name" value="Cysteine proteinases"/>
    <property type="match status" value="1"/>
</dbReference>
<feature type="domain" description="USP" evidence="4">
    <location>
        <begin position="1"/>
        <end position="321"/>
    </location>
</feature>
<evidence type="ECO:0000256" key="2">
    <source>
        <dbReference type="ARBA" id="ARBA00012759"/>
    </source>
</evidence>
<dbReference type="Proteomes" id="UP000663879">
    <property type="component" value="Unassembled WGS sequence"/>
</dbReference>
<dbReference type="EMBL" id="CAJNOC010001715">
    <property type="protein sequence ID" value="CAF0885882.1"/>
    <property type="molecule type" value="Genomic_DNA"/>
</dbReference>
<dbReference type="InterPro" id="IPR018200">
    <property type="entry name" value="USP_CS"/>
</dbReference>
<organism evidence="5 6">
    <name type="scientific">Brachionus calyciflorus</name>
    <dbReference type="NCBI Taxonomy" id="104777"/>
    <lineage>
        <taxon>Eukaryota</taxon>
        <taxon>Metazoa</taxon>
        <taxon>Spiralia</taxon>
        <taxon>Gnathifera</taxon>
        <taxon>Rotifera</taxon>
        <taxon>Eurotatoria</taxon>
        <taxon>Monogononta</taxon>
        <taxon>Pseudotrocha</taxon>
        <taxon>Ploima</taxon>
        <taxon>Brachionidae</taxon>
        <taxon>Brachionus</taxon>
    </lineage>
</organism>
<dbReference type="InterPro" id="IPR001394">
    <property type="entry name" value="Peptidase_C19_UCH"/>
</dbReference>
<evidence type="ECO:0000256" key="1">
    <source>
        <dbReference type="ARBA" id="ARBA00000707"/>
    </source>
</evidence>
<comment type="catalytic activity">
    <reaction evidence="1">
        <text>Thiol-dependent hydrolysis of ester, thioester, amide, peptide and isopeptide bonds formed by the C-terminal Gly of ubiquitin (a 76-residue protein attached to proteins as an intracellular targeting signal).</text>
        <dbReference type="EC" id="3.4.19.12"/>
    </reaction>
</comment>
<dbReference type="AlphaFoldDB" id="A0A813YL20"/>
<dbReference type="OrthoDB" id="292964at2759"/>
<feature type="region of interest" description="Disordered" evidence="3">
    <location>
        <begin position="413"/>
        <end position="441"/>
    </location>
</feature>
<dbReference type="PANTHER" id="PTHR21646:SF46">
    <property type="entry name" value="UBIQUITIN CARBOXYL-TERMINAL HYDROLASE"/>
    <property type="match status" value="1"/>
</dbReference>
<dbReference type="InterPro" id="IPR028889">
    <property type="entry name" value="USP"/>
</dbReference>
<evidence type="ECO:0000313" key="5">
    <source>
        <dbReference type="EMBL" id="CAF0885882.1"/>
    </source>
</evidence>
<protein>
    <recommendedName>
        <fullName evidence="2">ubiquitinyl hydrolase 1</fullName>
        <ecNumber evidence="2">3.4.19.12</ecNumber>
    </recommendedName>
</protein>
<sequence>MIRFCYVFNLNHLIFFNNKIKLFVFSKSLAKELFKVLIIRDDTNELVRLDPSAEYPLFTDSIEKSINEIVKHSSVTEHIRLLIKWRSYDEISNFIRETDPTLVDYIHKTAHRLFDLDESDSHQQNTESPKSYLNKLITLNDCFDMYTQPEELSDDNSWTCTKCKRQTNASKKLNISTLPPILIIHLKRFFYESKSSNFKLTTPVWFPVVNLDLSSYVRSDDDSNDNYLNDSYYSDKSSNSSVNSQYIYDLYAVCNHKGQNMANGHYTAFCKNPVDTKWYNFDDSNCIPMSDTNINFQNSIFNNGSSNIFSENAYILFYKKRNCMKNEKWWVNYIERSLKDYNEFDYFYHNYDVITEKQNEQQNREQKMFLKSQFQSKVTGHRKRQDTDEFIKPSVFNESYTYEINHYDEFNRPKRLPVKQNSSPNKYTNSNSPSLDSNTTTSSSNFLINFEESQLANKFNKNVNISNDILNYPNDNEYLYQSAYNKPSSSNVILNQVYYPQSNFMYSNGPNYTSVSPSAYNISSIQRPTNLNVNQTARRYVNPKSIETPI</sequence>
<dbReference type="PANTHER" id="PTHR21646">
    <property type="entry name" value="UBIQUITIN CARBOXYL-TERMINAL HYDROLASE"/>
    <property type="match status" value="1"/>
</dbReference>
<comment type="caution">
    <text evidence="5">The sequence shown here is derived from an EMBL/GenBank/DDBJ whole genome shotgun (WGS) entry which is preliminary data.</text>
</comment>
<dbReference type="InterPro" id="IPR050185">
    <property type="entry name" value="Ub_carboxyl-term_hydrolase"/>
</dbReference>
<dbReference type="EC" id="3.4.19.12" evidence="2"/>
<dbReference type="PROSITE" id="PS50235">
    <property type="entry name" value="USP_3"/>
    <property type="match status" value="1"/>
</dbReference>
<evidence type="ECO:0000313" key="6">
    <source>
        <dbReference type="Proteomes" id="UP000663879"/>
    </source>
</evidence>
<dbReference type="GO" id="GO:0016579">
    <property type="term" value="P:protein deubiquitination"/>
    <property type="evidence" value="ECO:0007669"/>
    <property type="project" value="InterPro"/>
</dbReference>
<evidence type="ECO:0000256" key="3">
    <source>
        <dbReference type="SAM" id="MobiDB-lite"/>
    </source>
</evidence>
<proteinExistence type="predicted"/>
<feature type="compositionally biased region" description="Low complexity" evidence="3">
    <location>
        <begin position="428"/>
        <end position="441"/>
    </location>
</feature>
<dbReference type="SUPFAM" id="SSF54001">
    <property type="entry name" value="Cysteine proteinases"/>
    <property type="match status" value="1"/>
</dbReference>
<keyword evidence="6" id="KW-1185">Reference proteome</keyword>
<gene>
    <name evidence="5" type="ORF">OXX778_LOCUS10657</name>
</gene>
<evidence type="ECO:0000259" key="4">
    <source>
        <dbReference type="PROSITE" id="PS50235"/>
    </source>
</evidence>
<name>A0A813YL20_9BILA</name>
<reference evidence="5" key="1">
    <citation type="submission" date="2021-02" db="EMBL/GenBank/DDBJ databases">
        <authorList>
            <person name="Nowell W R."/>
        </authorList>
    </citation>
    <scope>NUCLEOTIDE SEQUENCE</scope>
    <source>
        <strain evidence="5">Ploen Becks lab</strain>
    </source>
</reference>